<accession>A0A8R1UB12</accession>
<dbReference type="EnsemblMetazoa" id="PPA11814.1">
    <property type="protein sequence ID" value="PPA11814.1"/>
    <property type="gene ID" value="WBGene00101368"/>
</dbReference>
<organism evidence="1 2">
    <name type="scientific">Pristionchus pacificus</name>
    <name type="common">Parasitic nematode worm</name>
    <dbReference type="NCBI Taxonomy" id="54126"/>
    <lineage>
        <taxon>Eukaryota</taxon>
        <taxon>Metazoa</taxon>
        <taxon>Ecdysozoa</taxon>
        <taxon>Nematoda</taxon>
        <taxon>Chromadorea</taxon>
        <taxon>Rhabditida</taxon>
        <taxon>Rhabditina</taxon>
        <taxon>Diplogasteromorpha</taxon>
        <taxon>Diplogasteroidea</taxon>
        <taxon>Neodiplogasteridae</taxon>
        <taxon>Pristionchus</taxon>
    </lineage>
</organism>
<sequence>MYTRVLFVFLISVVLIMSTEDNTVYDKTKTAADDAHRTLGNAGEAVSNAAGKVADGGKGAAQGLADSVPGKSVKQGVHKVGEALSNSA</sequence>
<evidence type="ECO:0000313" key="2">
    <source>
        <dbReference type="Proteomes" id="UP000005239"/>
    </source>
</evidence>
<dbReference type="AlphaFoldDB" id="A0A2A6C1M9"/>
<dbReference type="Proteomes" id="UP000005239">
    <property type="component" value="Unassembled WGS sequence"/>
</dbReference>
<evidence type="ECO:0000313" key="1">
    <source>
        <dbReference type="EnsemblMetazoa" id="PPA11814.1"/>
    </source>
</evidence>
<reference evidence="2" key="1">
    <citation type="journal article" date="2008" name="Nat. Genet.">
        <title>The Pristionchus pacificus genome provides a unique perspective on nematode lifestyle and parasitism.</title>
        <authorList>
            <person name="Dieterich C."/>
            <person name="Clifton S.W."/>
            <person name="Schuster L.N."/>
            <person name="Chinwalla A."/>
            <person name="Delehaunty K."/>
            <person name="Dinkelacker I."/>
            <person name="Fulton L."/>
            <person name="Fulton R."/>
            <person name="Godfrey J."/>
            <person name="Minx P."/>
            <person name="Mitreva M."/>
            <person name="Roeseler W."/>
            <person name="Tian H."/>
            <person name="Witte H."/>
            <person name="Yang S.P."/>
            <person name="Wilson R.K."/>
            <person name="Sommer R.J."/>
        </authorList>
    </citation>
    <scope>NUCLEOTIDE SEQUENCE [LARGE SCALE GENOMIC DNA]</scope>
    <source>
        <strain evidence="2">PS312</strain>
    </source>
</reference>
<gene>
    <name evidence="1" type="primary">WBGene00101368</name>
</gene>
<name>A0A2A6C1M9_PRIPA</name>
<proteinExistence type="predicted"/>
<protein>
    <submittedName>
        <fullName evidence="1">Uncharacterized protein</fullName>
    </submittedName>
</protein>
<keyword evidence="2" id="KW-1185">Reference proteome</keyword>
<reference evidence="1" key="2">
    <citation type="submission" date="2022-06" db="UniProtKB">
        <authorList>
            <consortium name="EnsemblMetazoa"/>
        </authorList>
    </citation>
    <scope>IDENTIFICATION</scope>
    <source>
        <strain evidence="1">PS312</strain>
    </source>
</reference>
<accession>A0A2A6C1M9</accession>